<sequence>MAWTLISQSENPRLLMHSAASLARPSDDEGSLTRRIQSGNSANRPFSEKSRNRNKMVGHLYSATNGGTGTQPLALADRLTEGNRHGYRFDPCSVCLSCQGLTCPRLQREAGAETCRRRLHHRPRCSRECPSISHGGCGTARPPMDRACHSSCRRRARYLFDLRPNRELYSCYSCRGLDRTAPIERTQCQLNQP</sequence>
<evidence type="ECO:0000256" key="1">
    <source>
        <dbReference type="SAM" id="MobiDB-lite"/>
    </source>
</evidence>
<accession>L0DCG4</accession>
<feature type="compositionally biased region" description="Polar residues" evidence="1">
    <location>
        <begin position="34"/>
        <end position="44"/>
    </location>
</feature>
<evidence type="ECO:0000313" key="2">
    <source>
        <dbReference type="EMBL" id="AGA26528.1"/>
    </source>
</evidence>
<proteinExistence type="predicted"/>
<gene>
    <name evidence="2" type="ordered locus">Sinac_2208</name>
</gene>
<dbReference type="AlphaFoldDB" id="L0DCG4"/>
<dbReference type="STRING" id="886293.Sinac_2208"/>
<protein>
    <submittedName>
        <fullName evidence="2">Uncharacterized protein</fullName>
    </submittedName>
</protein>
<name>L0DCG4_SINAD</name>
<reference evidence="2 3" key="1">
    <citation type="submission" date="2012-02" db="EMBL/GenBank/DDBJ databases">
        <title>Complete sequence of chromosome of Singulisphaera acidiphila DSM 18658.</title>
        <authorList>
            <consortium name="US DOE Joint Genome Institute (JGI-PGF)"/>
            <person name="Lucas S."/>
            <person name="Copeland A."/>
            <person name="Lapidus A."/>
            <person name="Glavina del Rio T."/>
            <person name="Dalin E."/>
            <person name="Tice H."/>
            <person name="Bruce D."/>
            <person name="Goodwin L."/>
            <person name="Pitluck S."/>
            <person name="Peters L."/>
            <person name="Ovchinnikova G."/>
            <person name="Chertkov O."/>
            <person name="Kyrpides N."/>
            <person name="Mavromatis K."/>
            <person name="Ivanova N."/>
            <person name="Brettin T."/>
            <person name="Detter J.C."/>
            <person name="Han C."/>
            <person name="Larimer F."/>
            <person name="Land M."/>
            <person name="Hauser L."/>
            <person name="Markowitz V."/>
            <person name="Cheng J.-F."/>
            <person name="Hugenholtz P."/>
            <person name="Woyke T."/>
            <person name="Wu D."/>
            <person name="Tindall B."/>
            <person name="Pomrenke H."/>
            <person name="Brambilla E."/>
            <person name="Klenk H.-P."/>
            <person name="Eisen J.A."/>
        </authorList>
    </citation>
    <scope>NUCLEOTIDE SEQUENCE [LARGE SCALE GENOMIC DNA]</scope>
    <source>
        <strain evidence="3">ATCC BAA-1392 / DSM 18658 / VKM B-2454 / MOB10</strain>
    </source>
</reference>
<feature type="region of interest" description="Disordered" evidence="1">
    <location>
        <begin position="23"/>
        <end position="53"/>
    </location>
</feature>
<evidence type="ECO:0000313" key="3">
    <source>
        <dbReference type="Proteomes" id="UP000010798"/>
    </source>
</evidence>
<dbReference type="KEGG" id="saci:Sinac_2208"/>
<dbReference type="EMBL" id="CP003364">
    <property type="protein sequence ID" value="AGA26528.1"/>
    <property type="molecule type" value="Genomic_DNA"/>
</dbReference>
<dbReference type="Proteomes" id="UP000010798">
    <property type="component" value="Chromosome"/>
</dbReference>
<organism evidence="2 3">
    <name type="scientific">Singulisphaera acidiphila (strain ATCC BAA-1392 / DSM 18658 / VKM B-2454 / MOB10)</name>
    <dbReference type="NCBI Taxonomy" id="886293"/>
    <lineage>
        <taxon>Bacteria</taxon>
        <taxon>Pseudomonadati</taxon>
        <taxon>Planctomycetota</taxon>
        <taxon>Planctomycetia</taxon>
        <taxon>Isosphaerales</taxon>
        <taxon>Isosphaeraceae</taxon>
        <taxon>Singulisphaera</taxon>
    </lineage>
</organism>
<dbReference type="HOGENOM" id="CLU_1407911_0_0_0"/>
<keyword evidence="3" id="KW-1185">Reference proteome</keyword>